<name>A0A199UKY7_ANACO</name>
<reference evidence="3 4" key="1">
    <citation type="journal article" date="2016" name="DNA Res.">
        <title>The draft genome of MD-2 pineapple using hybrid error correction of long reads.</title>
        <authorList>
            <person name="Redwan R.M."/>
            <person name="Saidin A."/>
            <person name="Kumar S.V."/>
        </authorList>
    </citation>
    <scope>NUCLEOTIDE SEQUENCE [LARGE SCALE GENOMIC DNA]</scope>
    <source>
        <strain evidence="4">cv. MD2</strain>
        <tissue evidence="3">Leaf</tissue>
    </source>
</reference>
<evidence type="ECO:0000313" key="3">
    <source>
        <dbReference type="EMBL" id="OAY65399.1"/>
    </source>
</evidence>
<sequence length="292" mass="33118">MAGEEERRKRVESLGWLTESAVMPKKHKAIEGVGASSIVELKAQLYRTQEEARKAKDSSAASADEFHRARKKPLPSDLFSQKNSGVESRARSGKDRVLLGELQFLEPNKHFGFIIRIWDKLEMKAIKDGSVSYAALEKKVEIYEKLARGELPDEEEKEKYCVDFFRKGLEQDEPQQPELHGNTSDDVVENQDGDTDDSLLNSKLFGLGRASAIIDNDEHKRFVREVHEEASQAREKATTLRARRQEQEAARREKLRQAYLKKQLDKLISSKQTAAISNNNKPIVETEGVGPK</sequence>
<accession>A0A199UKY7</accession>
<comment type="caution">
    <text evidence="3">The sequence shown here is derived from an EMBL/GenBank/DDBJ whole genome shotgun (WGS) entry which is preliminary data.</text>
</comment>
<feature type="region of interest" description="Disordered" evidence="2">
    <location>
        <begin position="52"/>
        <end position="93"/>
    </location>
</feature>
<feature type="compositionally biased region" description="Acidic residues" evidence="2">
    <location>
        <begin position="186"/>
        <end position="195"/>
    </location>
</feature>
<evidence type="ECO:0000256" key="1">
    <source>
        <dbReference type="ARBA" id="ARBA00023054"/>
    </source>
</evidence>
<dbReference type="InterPro" id="IPR025066">
    <property type="entry name" value="CCDC174-like"/>
</dbReference>
<dbReference type="AlphaFoldDB" id="A0A199UKY7"/>
<feature type="region of interest" description="Disordered" evidence="2">
    <location>
        <begin position="171"/>
        <end position="195"/>
    </location>
</feature>
<dbReference type="PANTHER" id="PTHR15885">
    <property type="entry name" value="COILED-COIL DOMAIN-CONTAINING PROTEIN 174"/>
    <property type="match status" value="1"/>
</dbReference>
<evidence type="ECO:0000256" key="2">
    <source>
        <dbReference type="SAM" id="MobiDB-lite"/>
    </source>
</evidence>
<dbReference type="STRING" id="4615.A0A199UKY7"/>
<keyword evidence="1" id="KW-0175">Coiled coil</keyword>
<proteinExistence type="predicted"/>
<evidence type="ECO:0000313" key="4">
    <source>
        <dbReference type="Proteomes" id="UP000092600"/>
    </source>
</evidence>
<feature type="region of interest" description="Disordered" evidence="2">
    <location>
        <begin position="227"/>
        <end position="253"/>
    </location>
</feature>
<dbReference type="EMBL" id="LSRQ01006999">
    <property type="protein sequence ID" value="OAY65399.1"/>
    <property type="molecule type" value="Genomic_DNA"/>
</dbReference>
<dbReference type="Proteomes" id="UP000092600">
    <property type="component" value="Unassembled WGS sequence"/>
</dbReference>
<dbReference type="PANTHER" id="PTHR15885:SF1">
    <property type="entry name" value="COILED-COIL DOMAIN-CONTAINING PROTEIN 174"/>
    <property type="match status" value="1"/>
</dbReference>
<organism evidence="3 4">
    <name type="scientific">Ananas comosus</name>
    <name type="common">Pineapple</name>
    <name type="synonym">Ananas ananas</name>
    <dbReference type="NCBI Taxonomy" id="4615"/>
    <lineage>
        <taxon>Eukaryota</taxon>
        <taxon>Viridiplantae</taxon>
        <taxon>Streptophyta</taxon>
        <taxon>Embryophyta</taxon>
        <taxon>Tracheophyta</taxon>
        <taxon>Spermatophyta</taxon>
        <taxon>Magnoliopsida</taxon>
        <taxon>Liliopsida</taxon>
        <taxon>Poales</taxon>
        <taxon>Bromeliaceae</taxon>
        <taxon>Bromelioideae</taxon>
        <taxon>Ananas</taxon>
    </lineage>
</organism>
<protein>
    <submittedName>
        <fullName evidence="3">Uncharacterized protein</fullName>
    </submittedName>
</protein>
<gene>
    <name evidence="3" type="ORF">ACMD2_05105</name>
</gene>
<feature type="region of interest" description="Disordered" evidence="2">
    <location>
        <begin position="273"/>
        <end position="292"/>
    </location>
</feature>
<dbReference type="GO" id="GO:0005634">
    <property type="term" value="C:nucleus"/>
    <property type="evidence" value="ECO:0007669"/>
    <property type="project" value="TreeGrafter"/>
</dbReference>